<dbReference type="SUPFAM" id="SSF48403">
    <property type="entry name" value="Ankyrin repeat"/>
    <property type="match status" value="1"/>
</dbReference>
<feature type="region of interest" description="Disordered" evidence="1">
    <location>
        <begin position="1"/>
        <end position="20"/>
    </location>
</feature>
<comment type="caution">
    <text evidence="2">The sequence shown here is derived from an EMBL/GenBank/DDBJ whole genome shotgun (WGS) entry which is preliminary data.</text>
</comment>
<keyword evidence="3" id="KW-1185">Reference proteome</keyword>
<feature type="compositionally biased region" description="Basic and acidic residues" evidence="1">
    <location>
        <begin position="1343"/>
        <end position="1352"/>
    </location>
</feature>
<dbReference type="Gene3D" id="1.25.40.20">
    <property type="entry name" value="Ankyrin repeat-containing domain"/>
    <property type="match status" value="1"/>
</dbReference>
<dbReference type="Proteomes" id="UP001642484">
    <property type="component" value="Unassembled WGS sequence"/>
</dbReference>
<feature type="compositionally biased region" description="Polar residues" evidence="1">
    <location>
        <begin position="1"/>
        <end position="13"/>
    </location>
</feature>
<evidence type="ECO:0000256" key="1">
    <source>
        <dbReference type="SAM" id="MobiDB-lite"/>
    </source>
</evidence>
<reference evidence="2 3" key="1">
    <citation type="submission" date="2024-02" db="EMBL/GenBank/DDBJ databases">
        <authorList>
            <person name="Chen Y."/>
            <person name="Shah S."/>
            <person name="Dougan E. K."/>
            <person name="Thang M."/>
            <person name="Chan C."/>
        </authorList>
    </citation>
    <scope>NUCLEOTIDE SEQUENCE [LARGE SCALE GENOMIC DNA]</scope>
</reference>
<organism evidence="2 3">
    <name type="scientific">Durusdinium trenchii</name>
    <dbReference type="NCBI Taxonomy" id="1381693"/>
    <lineage>
        <taxon>Eukaryota</taxon>
        <taxon>Sar</taxon>
        <taxon>Alveolata</taxon>
        <taxon>Dinophyceae</taxon>
        <taxon>Suessiales</taxon>
        <taxon>Symbiodiniaceae</taxon>
        <taxon>Durusdinium</taxon>
    </lineage>
</organism>
<sequence>MDNGRSKSPSTTGWEVETSKGHWEALSGRATSLLRTASGSETAWHAEVAYSDVHVATRRLELFRLNRANRIHLASGRRERLRSRPCCWMVGSSTGGWINCPKTLQQKLDSHVAEGKWKELDANGGGLELGSCQSVKGWREEGGWGELRLNIGSSGVLDGWADEGGGTYRLTVVIDALDWSKMSDEPRHNSGASFTGHRILRPKDKKLRDKADKAAGVLGRLAAMTGAPGAAEHVAVQGWASAEGIWLQDQLGGFQLWGDMQPDGGFMGTLDAAGSSGSFHLRPFANALPGDFPTDPTWLSGQWARLHSDWNSMNILRVRRTPELQEETHNVAFVFQFQDMDVYERAELRFRVLLFAADYKETEQEFWRLAPGEVRRFGGEDCEGFVVHRYDGLQTLVLDAPFSSSPTATISVTEVDVDEKGETPAESTSKTNELHGPFLLPLRFRTPSIFPQALIGPWLRGGLLIEIDSNFLCREADEEMQLQVFPEVIYPRWGGWILNVSRSNALVLEWGLSMNPEYESPRRMIRWMRPWLFKGMIEVLSAGSEEVNGVYTPDFTGTVIKYTKKDGKVELLNVNGKWEFAKCTDLNTHQIYYSFESPMPAVGQWDASSVVPPATGLGTLPAPLVRLWLGESRLAEEAQQAIPFNDELRVDRLRFNVLPRFVSQDASSCTFVVSQGIIEQFSGDAILVVGDVSDSDMSASNFSNNLEPMKPMKLVGGYYLKMLPGLRATWSVLVTPDGGELNQPEVSVAPDLQEAIRQACELVISEGAVSIGVSHHPAVESSGSKSLEAIISAVVNAFLGLESEKSEKEQLVNKPQAGQSSKASKVHTGRGDGQKPRLEVYFPVDVAEIVRARKAVEKSLAKQSDASFLNAMKAGAGSRPAWLNDSLRMLRKSAGSATAKWRKQLREDPAMRGVLVAQFSKLAEVVAEVLNREWVLDEGPYAADPGSPLSWFKVNMYHICQHFIIPLTSEHACSYVELVASDLQPPEWMVSHAWSTHFAATAEMLKQHALSRKPQESMEMSYWCCTLANNQHDLSSLQEVDLLKTPFARVLVSVGCFGTVILCDSEVTPLRRVWCVFEAHLTQRLRSREDDLSSKSTHFLDLVAFDESAGSPKPYAPESVAILQDGVKGWNEVAAGQAHFPLEVARVGTSVDIRLAEASLQSDRHAIMNFIAYGAMTLKTSSNPPPVKHVAYDKLNEFVHSAFASAELYRLACERPEGCVERAKELLSLGADPNSFVREGNTAILALVGADPTQPAPADLEVFQEMSSLLIANGARINHVNSHMRTALDHIESSSAEVAAELAKHLKAQGARSFEDSAAEAERLWNEYVQEVLFRGGFGAPTDEAKGEDGKAKPPTQAFGGSGGGGTGAKLLGKAEQSLREAVSFLKLYPDALCWIETPSGPHDKHDLRGKSVMSCLKAAGAPNPFELRCSGRYHPRGSLPLLQLKIALRRASTDGDLCTTGAGPSSSRASAVSPAISSMTAALTQSMPLRKK</sequence>
<accession>A0ABP0PWP3</accession>
<feature type="region of interest" description="Disordered" evidence="1">
    <location>
        <begin position="809"/>
        <end position="834"/>
    </location>
</feature>
<evidence type="ECO:0000313" key="2">
    <source>
        <dbReference type="EMBL" id="CAK9079817.1"/>
    </source>
</evidence>
<dbReference type="EMBL" id="CAXAMN010023695">
    <property type="protein sequence ID" value="CAK9079817.1"/>
    <property type="molecule type" value="Genomic_DNA"/>
</dbReference>
<gene>
    <name evidence="2" type="ORF">CCMP2556_LOCUS39243</name>
</gene>
<proteinExistence type="predicted"/>
<name>A0ABP0PWP3_9DINO</name>
<dbReference type="InterPro" id="IPR036770">
    <property type="entry name" value="Ankyrin_rpt-contain_sf"/>
</dbReference>
<evidence type="ECO:0000313" key="3">
    <source>
        <dbReference type="Proteomes" id="UP001642484"/>
    </source>
</evidence>
<protein>
    <submittedName>
        <fullName evidence="2">Uncharacterized protein</fullName>
    </submittedName>
</protein>
<feature type="region of interest" description="Disordered" evidence="1">
    <location>
        <begin position="1340"/>
        <end position="1366"/>
    </location>
</feature>